<keyword evidence="2" id="KW-0732">Signal</keyword>
<name>A0ABS0D653_9NOCA</name>
<feature type="compositionally biased region" description="Low complexity" evidence="1">
    <location>
        <begin position="173"/>
        <end position="187"/>
    </location>
</feature>
<evidence type="ECO:0000256" key="1">
    <source>
        <dbReference type="SAM" id="MobiDB-lite"/>
    </source>
</evidence>
<protein>
    <submittedName>
        <fullName evidence="3">Copper chaperone PCu(A)C</fullName>
    </submittedName>
</protein>
<evidence type="ECO:0000313" key="3">
    <source>
        <dbReference type="EMBL" id="MBF6353955.1"/>
    </source>
</evidence>
<dbReference type="SUPFAM" id="SSF110087">
    <property type="entry name" value="DR1885-like metal-binding protein"/>
    <property type="match status" value="1"/>
</dbReference>
<accession>A0ABS0D653</accession>
<dbReference type="InterPro" id="IPR058248">
    <property type="entry name" value="Lxx211020-like"/>
</dbReference>
<organism evidence="3 4">
    <name type="scientific">Nocardia higoensis</name>
    <dbReference type="NCBI Taxonomy" id="228599"/>
    <lineage>
        <taxon>Bacteria</taxon>
        <taxon>Bacillati</taxon>
        <taxon>Actinomycetota</taxon>
        <taxon>Actinomycetes</taxon>
        <taxon>Mycobacteriales</taxon>
        <taxon>Nocardiaceae</taxon>
        <taxon>Nocardia</taxon>
    </lineage>
</organism>
<dbReference type="PANTHER" id="PTHR36302">
    <property type="entry name" value="BLR7088 PROTEIN"/>
    <property type="match status" value="1"/>
</dbReference>
<dbReference type="RefSeq" id="WP_195000788.1">
    <property type="nucleotide sequence ID" value="NZ_JADLQN010000001.1"/>
</dbReference>
<proteinExistence type="predicted"/>
<feature type="region of interest" description="Disordered" evidence="1">
    <location>
        <begin position="162"/>
        <end position="187"/>
    </location>
</feature>
<evidence type="ECO:0000313" key="4">
    <source>
        <dbReference type="Proteomes" id="UP000707731"/>
    </source>
</evidence>
<dbReference type="EMBL" id="JADLQN010000001">
    <property type="protein sequence ID" value="MBF6353955.1"/>
    <property type="molecule type" value="Genomic_DNA"/>
</dbReference>
<dbReference type="PANTHER" id="PTHR36302:SF1">
    <property type="entry name" value="COPPER CHAPERONE PCU(A)C"/>
    <property type="match status" value="1"/>
</dbReference>
<dbReference type="Pfam" id="PF04314">
    <property type="entry name" value="PCuAC"/>
    <property type="match status" value="1"/>
</dbReference>
<reference evidence="3 4" key="1">
    <citation type="submission" date="2020-10" db="EMBL/GenBank/DDBJ databases">
        <title>Identification of Nocardia species via Next-generation sequencing and recognition of intraspecies genetic diversity.</title>
        <authorList>
            <person name="Li P."/>
            <person name="Li P."/>
            <person name="Lu B."/>
        </authorList>
    </citation>
    <scope>NUCLEOTIDE SEQUENCE [LARGE SCALE GENOMIC DNA]</scope>
    <source>
        <strain evidence="3 4">BJ06-0143</strain>
    </source>
</reference>
<keyword evidence="4" id="KW-1185">Reference proteome</keyword>
<feature type="chain" id="PRO_5046542225" evidence="2">
    <location>
        <begin position="26"/>
        <end position="187"/>
    </location>
</feature>
<dbReference type="InterPro" id="IPR036182">
    <property type="entry name" value="PCuAC_sf"/>
</dbReference>
<gene>
    <name evidence="3" type="ORF">IU449_05215</name>
</gene>
<feature type="signal peptide" evidence="2">
    <location>
        <begin position="1"/>
        <end position="25"/>
    </location>
</feature>
<comment type="caution">
    <text evidence="3">The sequence shown here is derived from an EMBL/GenBank/DDBJ whole genome shotgun (WGS) entry which is preliminary data.</text>
</comment>
<evidence type="ECO:0000256" key="2">
    <source>
        <dbReference type="SAM" id="SignalP"/>
    </source>
</evidence>
<dbReference type="Gene3D" id="2.60.40.1890">
    <property type="entry name" value="PCu(A)C copper chaperone"/>
    <property type="match status" value="1"/>
</dbReference>
<dbReference type="Proteomes" id="UP000707731">
    <property type="component" value="Unassembled WGS sequence"/>
</dbReference>
<sequence>MIKRSLHRRVAGLAVVAITPFLLNACSSDSSPAETTAAQEVTIEDQWIKAADSGMSAAFGVLTNTGDSELTIVSATSPASQRVELHEVVVDAAGASTMREKEGGFVVPAGSTLTLAPGHEHIMFMGLNGPLRTGSEVPVTLSFDDGSTTTFTAQVRDFAGNQENYVPNSGHGAPATPATPATPNDGA</sequence>
<dbReference type="InterPro" id="IPR007410">
    <property type="entry name" value="LpqE-like"/>
</dbReference>